<keyword evidence="4" id="KW-1185">Reference proteome</keyword>
<protein>
    <recommendedName>
        <fullName evidence="5">Transmembrane protein 252</fullName>
    </recommendedName>
</protein>
<evidence type="ECO:0000256" key="1">
    <source>
        <dbReference type="SAM" id="MobiDB-lite"/>
    </source>
</evidence>
<feature type="transmembrane region" description="Helical" evidence="2">
    <location>
        <begin position="151"/>
        <end position="174"/>
    </location>
</feature>
<evidence type="ECO:0000256" key="2">
    <source>
        <dbReference type="SAM" id="Phobius"/>
    </source>
</evidence>
<evidence type="ECO:0000313" key="3">
    <source>
        <dbReference type="EMBL" id="KAJ8380785.1"/>
    </source>
</evidence>
<evidence type="ECO:0008006" key="5">
    <source>
        <dbReference type="Google" id="ProtNLM"/>
    </source>
</evidence>
<dbReference type="InterPro" id="IPR031363">
    <property type="entry name" value="TMEM252"/>
</dbReference>
<dbReference type="Proteomes" id="UP001152622">
    <property type="component" value="Chromosome 1"/>
</dbReference>
<feature type="transmembrane region" description="Helical" evidence="2">
    <location>
        <begin position="186"/>
        <end position="209"/>
    </location>
</feature>
<gene>
    <name evidence="3" type="ORF">SKAU_G00015630</name>
</gene>
<dbReference type="PANTHER" id="PTHR35682:SF1">
    <property type="entry name" value="TRANSMEMBRANE PROTEIN 252"/>
    <property type="match status" value="1"/>
</dbReference>
<dbReference type="EMBL" id="JAINUF010000001">
    <property type="protein sequence ID" value="KAJ8380785.1"/>
    <property type="molecule type" value="Genomic_DNA"/>
</dbReference>
<dbReference type="OrthoDB" id="9896070at2759"/>
<organism evidence="3 4">
    <name type="scientific">Synaphobranchus kaupii</name>
    <name type="common">Kaup's arrowtooth eel</name>
    <dbReference type="NCBI Taxonomy" id="118154"/>
    <lineage>
        <taxon>Eukaryota</taxon>
        <taxon>Metazoa</taxon>
        <taxon>Chordata</taxon>
        <taxon>Craniata</taxon>
        <taxon>Vertebrata</taxon>
        <taxon>Euteleostomi</taxon>
        <taxon>Actinopterygii</taxon>
        <taxon>Neopterygii</taxon>
        <taxon>Teleostei</taxon>
        <taxon>Anguilliformes</taxon>
        <taxon>Synaphobranchidae</taxon>
        <taxon>Synaphobranchus</taxon>
    </lineage>
</organism>
<dbReference type="Pfam" id="PF15664">
    <property type="entry name" value="TMEM252"/>
    <property type="match status" value="1"/>
</dbReference>
<name>A0A9Q1GC09_SYNKA</name>
<comment type="caution">
    <text evidence="3">The sequence shown here is derived from an EMBL/GenBank/DDBJ whole genome shotgun (WGS) entry which is preliminary data.</text>
</comment>
<sequence>MTGINRAAREKRRLTCDSAASKIRLSPARSAPANIDLLPARSAPAKTSLSRAISAPVSAELSSPRSAPVNVKSLACKIRACPRRTFACNSIPVSYMISPWQHRSLTCKSSLVLGARVDLEEQRRSPAAPNCPAACLPTGMMDLRKSVRKSLLTLAWATLPTFGFGFTCLGAFLLNGAGHPARVASAYTLIIFGFLLLTAGVSWAICLSVKSKAFLRQHRSRPQHRTSHIYTVDRPDFYPPSYEESPERDAIAVAESVWMTETEPHYNIAPPLYTASITEVPSEDYSSEAPPSYREAVLQEQSHLDTPGATLPGAPLSGH</sequence>
<keyword evidence="2" id="KW-0812">Transmembrane</keyword>
<feature type="region of interest" description="Disordered" evidence="1">
    <location>
        <begin position="280"/>
        <end position="319"/>
    </location>
</feature>
<keyword evidence="2" id="KW-0472">Membrane</keyword>
<dbReference type="AlphaFoldDB" id="A0A9Q1GC09"/>
<reference evidence="3" key="1">
    <citation type="journal article" date="2023" name="Science">
        <title>Genome structures resolve the early diversification of teleost fishes.</title>
        <authorList>
            <person name="Parey E."/>
            <person name="Louis A."/>
            <person name="Montfort J."/>
            <person name="Bouchez O."/>
            <person name="Roques C."/>
            <person name="Iampietro C."/>
            <person name="Lluch J."/>
            <person name="Castinel A."/>
            <person name="Donnadieu C."/>
            <person name="Desvignes T."/>
            <person name="Floi Bucao C."/>
            <person name="Jouanno E."/>
            <person name="Wen M."/>
            <person name="Mejri S."/>
            <person name="Dirks R."/>
            <person name="Jansen H."/>
            <person name="Henkel C."/>
            <person name="Chen W.J."/>
            <person name="Zahm M."/>
            <person name="Cabau C."/>
            <person name="Klopp C."/>
            <person name="Thompson A.W."/>
            <person name="Robinson-Rechavi M."/>
            <person name="Braasch I."/>
            <person name="Lecointre G."/>
            <person name="Bobe J."/>
            <person name="Postlethwait J.H."/>
            <person name="Berthelot C."/>
            <person name="Roest Crollius H."/>
            <person name="Guiguen Y."/>
        </authorList>
    </citation>
    <scope>NUCLEOTIDE SEQUENCE</scope>
    <source>
        <strain evidence="3">WJC10195</strain>
    </source>
</reference>
<keyword evidence="2" id="KW-1133">Transmembrane helix</keyword>
<evidence type="ECO:0000313" key="4">
    <source>
        <dbReference type="Proteomes" id="UP001152622"/>
    </source>
</evidence>
<proteinExistence type="predicted"/>
<dbReference type="PANTHER" id="PTHR35682">
    <property type="entry name" value="TRANSMEMBRANE PROTEIN 252"/>
    <property type="match status" value="1"/>
</dbReference>
<accession>A0A9Q1GC09</accession>